<dbReference type="AlphaFoldDB" id="A0A6M4JEZ9"/>
<dbReference type="Pfam" id="PF13651">
    <property type="entry name" value="EcoRI_methylase"/>
    <property type="match status" value="1"/>
</dbReference>
<dbReference type="GO" id="GO:0003676">
    <property type="term" value="F:nucleic acid binding"/>
    <property type="evidence" value="ECO:0007669"/>
    <property type="project" value="InterPro"/>
</dbReference>
<evidence type="ECO:0000313" key="2">
    <source>
        <dbReference type="Proteomes" id="UP000500686"/>
    </source>
</evidence>
<dbReference type="PROSITE" id="PS00092">
    <property type="entry name" value="N6_MTASE"/>
    <property type="match status" value="1"/>
</dbReference>
<dbReference type="Proteomes" id="UP000500686">
    <property type="component" value="Chromosome"/>
</dbReference>
<keyword evidence="2" id="KW-1185">Reference proteome</keyword>
<reference evidence="1 2" key="1">
    <citation type="submission" date="2020-05" db="EMBL/GenBank/DDBJ databases">
        <title>Novel Mycoplasma species detected in Mirounga angustirostris (northern elephant seal) from the USA.</title>
        <authorList>
            <person name="Volokhov D.V."/>
        </authorList>
    </citation>
    <scope>NUCLEOTIDE SEQUENCE [LARGE SCALE GENOMIC DNA]</scope>
    <source>
        <strain evidence="1 2">Mirounga ES2806-GEN</strain>
    </source>
</reference>
<name>A0A6M4JEZ9_9MOLU</name>
<dbReference type="GO" id="GO:0008168">
    <property type="term" value="F:methyltransferase activity"/>
    <property type="evidence" value="ECO:0007669"/>
    <property type="project" value="InterPro"/>
</dbReference>
<gene>
    <name evidence="1" type="ORF">HLA87_02540</name>
</gene>
<dbReference type="EMBL" id="CP053096">
    <property type="protein sequence ID" value="QJR43652.1"/>
    <property type="molecule type" value="Genomic_DNA"/>
</dbReference>
<accession>A0A6M4JEZ9</accession>
<proteinExistence type="predicted"/>
<protein>
    <submittedName>
        <fullName evidence="1">Uncharacterized protein</fullName>
    </submittedName>
</protein>
<dbReference type="KEGG" id="mmir:HLA87_02540"/>
<dbReference type="GO" id="GO:0032259">
    <property type="term" value="P:methylation"/>
    <property type="evidence" value="ECO:0007669"/>
    <property type="project" value="InterPro"/>
</dbReference>
<dbReference type="InterPro" id="IPR025247">
    <property type="entry name" value="EcoRI-like_methylase"/>
</dbReference>
<organism evidence="1 2">
    <name type="scientific">Mycoplasma miroungigenitalium</name>
    <dbReference type="NCBI Taxonomy" id="754515"/>
    <lineage>
        <taxon>Bacteria</taxon>
        <taxon>Bacillati</taxon>
        <taxon>Mycoplasmatota</taxon>
        <taxon>Mollicutes</taxon>
        <taxon>Mycoplasmataceae</taxon>
        <taxon>Mycoplasma</taxon>
    </lineage>
</organism>
<sequence length="345" mass="40000">MVENINNKKVITLTELIKEFEVENKKQKGHTVLTNAKRKANDEFYTTIEPIENEMEFWAKQDAFRGRSILLPCDPLDLFDGLVEGLKHSQFWVYFHKNFERLGLKSLRATCLTFGELKNAKFYEYKGGDDNNLDAYIEYSVESDGDFNDPKLHPEFLKSDLVITNPPFSKLRLFLNVLTDLKLDFLIIAPQTIIKSFKFLTNYKNKHWFLGHTSVKPVFVDARSTREKLGKVVKGGPNCIWITSLKSILKSKRVKKNDISFSTFDFYPDIINIDRFNDLNLAVEIYGKNQLYGVPISALVNDNFNEKWELLCCISECICDDKKHNKRAFVNGVQKFPRLIIKAKN</sequence>
<evidence type="ECO:0000313" key="1">
    <source>
        <dbReference type="EMBL" id="QJR43652.1"/>
    </source>
</evidence>
<dbReference type="InterPro" id="IPR002052">
    <property type="entry name" value="DNA_methylase_N6_adenine_CS"/>
</dbReference>
<dbReference type="RefSeq" id="WP_171111623.1">
    <property type="nucleotide sequence ID" value="NZ_CP053096.1"/>
</dbReference>